<reference evidence="1" key="1">
    <citation type="submission" date="2013-04" db="EMBL/GenBank/DDBJ databases">
        <authorList>
            <person name="Qu J."/>
            <person name="Murali S.C."/>
            <person name="Bandaranaike D."/>
            <person name="Bellair M."/>
            <person name="Blankenburg K."/>
            <person name="Chao H."/>
            <person name="Dinh H."/>
            <person name="Doddapaneni H."/>
            <person name="Downs B."/>
            <person name="Dugan-Rocha S."/>
            <person name="Elkadiri S."/>
            <person name="Gnanaolivu R.D."/>
            <person name="Hernandez B."/>
            <person name="Javaid M."/>
            <person name="Jayaseelan J.C."/>
            <person name="Lee S."/>
            <person name="Li M."/>
            <person name="Ming W."/>
            <person name="Munidasa M."/>
            <person name="Muniz J."/>
            <person name="Nguyen L."/>
            <person name="Ongeri F."/>
            <person name="Osuji N."/>
            <person name="Pu L.-L."/>
            <person name="Puazo M."/>
            <person name="Qu C."/>
            <person name="Quiroz J."/>
            <person name="Raj R."/>
            <person name="Weissenberger G."/>
            <person name="Xin Y."/>
            <person name="Zou X."/>
            <person name="Han Y."/>
            <person name="Richards S."/>
            <person name="Worley K."/>
            <person name="Muzny D."/>
            <person name="Gibbs R."/>
        </authorList>
    </citation>
    <scope>NUCLEOTIDE SEQUENCE</scope>
    <source>
        <strain evidence="1">Sampled in the wild</strain>
    </source>
</reference>
<protein>
    <submittedName>
        <fullName evidence="1">Uncharacterized protein</fullName>
    </submittedName>
</protein>
<sequence>MSRRYTNLDLNVSNYRPIPLLPIFYLVCEKMVLNRIFYFTFPCMSSNQHAFLPHRSSLSTLAIFRRRLFRTFDKAPLHPKHRFGVIGNFLTLLKYYLTHRTECVAVDKTKSVWSDLFGSRSRQCVESLSFYPL</sequence>
<dbReference type="EMBL" id="KZ309354">
    <property type="protein sequence ID" value="KAG8238406.1"/>
    <property type="molecule type" value="Genomic_DNA"/>
</dbReference>
<organism evidence="1 2">
    <name type="scientific">Ladona fulva</name>
    <name type="common">Scarce chaser dragonfly</name>
    <name type="synonym">Libellula fulva</name>
    <dbReference type="NCBI Taxonomy" id="123851"/>
    <lineage>
        <taxon>Eukaryota</taxon>
        <taxon>Metazoa</taxon>
        <taxon>Ecdysozoa</taxon>
        <taxon>Arthropoda</taxon>
        <taxon>Hexapoda</taxon>
        <taxon>Insecta</taxon>
        <taxon>Pterygota</taxon>
        <taxon>Palaeoptera</taxon>
        <taxon>Odonata</taxon>
        <taxon>Epiprocta</taxon>
        <taxon>Anisoptera</taxon>
        <taxon>Libelluloidea</taxon>
        <taxon>Libellulidae</taxon>
        <taxon>Ladona</taxon>
    </lineage>
</organism>
<reference evidence="1" key="2">
    <citation type="submission" date="2017-10" db="EMBL/GenBank/DDBJ databases">
        <title>Ladona fulva Genome sequencing and assembly.</title>
        <authorList>
            <person name="Murali S."/>
            <person name="Richards S."/>
            <person name="Bandaranaike D."/>
            <person name="Bellair M."/>
            <person name="Blankenburg K."/>
            <person name="Chao H."/>
            <person name="Dinh H."/>
            <person name="Doddapaneni H."/>
            <person name="Dugan-Rocha S."/>
            <person name="Elkadiri S."/>
            <person name="Gnanaolivu R."/>
            <person name="Hernandez B."/>
            <person name="Skinner E."/>
            <person name="Javaid M."/>
            <person name="Lee S."/>
            <person name="Li M."/>
            <person name="Ming W."/>
            <person name="Munidasa M."/>
            <person name="Muniz J."/>
            <person name="Nguyen L."/>
            <person name="Hughes D."/>
            <person name="Osuji N."/>
            <person name="Pu L.-L."/>
            <person name="Puazo M."/>
            <person name="Qu C."/>
            <person name="Quiroz J."/>
            <person name="Raj R."/>
            <person name="Weissenberger G."/>
            <person name="Xin Y."/>
            <person name="Zou X."/>
            <person name="Han Y."/>
            <person name="Worley K."/>
            <person name="Muzny D."/>
            <person name="Gibbs R."/>
        </authorList>
    </citation>
    <scope>NUCLEOTIDE SEQUENCE</scope>
    <source>
        <strain evidence="1">Sampled in the wild</strain>
    </source>
</reference>
<dbReference type="AlphaFoldDB" id="A0A8K0KRA1"/>
<proteinExistence type="predicted"/>
<dbReference type="Proteomes" id="UP000792457">
    <property type="component" value="Unassembled WGS sequence"/>
</dbReference>
<keyword evidence="2" id="KW-1185">Reference proteome</keyword>
<comment type="caution">
    <text evidence="1">The sequence shown here is derived from an EMBL/GenBank/DDBJ whole genome shotgun (WGS) entry which is preliminary data.</text>
</comment>
<accession>A0A8K0KRA1</accession>
<evidence type="ECO:0000313" key="2">
    <source>
        <dbReference type="Proteomes" id="UP000792457"/>
    </source>
</evidence>
<gene>
    <name evidence="1" type="ORF">J437_LFUL011597</name>
</gene>
<evidence type="ECO:0000313" key="1">
    <source>
        <dbReference type="EMBL" id="KAG8238406.1"/>
    </source>
</evidence>
<name>A0A8K0KRA1_LADFU</name>
<dbReference type="OrthoDB" id="426210at2759"/>